<evidence type="ECO:0000313" key="2">
    <source>
        <dbReference type="EMBL" id="ECK6660860.1"/>
    </source>
</evidence>
<protein>
    <submittedName>
        <fullName evidence="2">Uncharacterized protein</fullName>
    </submittedName>
</protein>
<reference evidence="2" key="1">
    <citation type="submission" date="2019-08" db="EMBL/GenBank/DDBJ databases">
        <authorList>
            <consortium name="PulseNet: The National Subtyping Network for Foodborne Disease Surveillance"/>
            <person name="Tarr C.L."/>
            <person name="Trees E."/>
            <person name="Katz L.S."/>
            <person name="Carleton-Romer H.A."/>
            <person name="Stroika S."/>
            <person name="Kucerova Z."/>
            <person name="Roache K.F."/>
            <person name="Sabol A.L."/>
            <person name="Besser J."/>
            <person name="Gerner-Smidt P."/>
        </authorList>
    </citation>
    <scope>NUCLEOTIDE SEQUENCE</scope>
    <source>
        <strain evidence="2">PNUSAS086686</strain>
    </source>
</reference>
<feature type="region of interest" description="Disordered" evidence="1">
    <location>
        <begin position="38"/>
        <end position="68"/>
    </location>
</feature>
<proteinExistence type="predicted"/>
<organism evidence="2">
    <name type="scientific">Salmonella enterica</name>
    <name type="common">Salmonella choleraesuis</name>
    <dbReference type="NCBI Taxonomy" id="28901"/>
    <lineage>
        <taxon>Bacteria</taxon>
        <taxon>Pseudomonadati</taxon>
        <taxon>Pseudomonadota</taxon>
        <taxon>Gammaproteobacteria</taxon>
        <taxon>Enterobacterales</taxon>
        <taxon>Enterobacteriaceae</taxon>
        <taxon>Salmonella</taxon>
    </lineage>
</organism>
<gene>
    <name evidence="2" type="ORF">FSC90_13705</name>
</gene>
<dbReference type="EMBL" id="AAJCRC010000036">
    <property type="protein sequence ID" value="ECK6660860.1"/>
    <property type="molecule type" value="Genomic_DNA"/>
</dbReference>
<name>A0A5Y8AVD6_SALER</name>
<accession>A0A5Y8AVD6</accession>
<comment type="caution">
    <text evidence="2">The sequence shown here is derived from an EMBL/GenBank/DDBJ whole genome shotgun (WGS) entry which is preliminary data.</text>
</comment>
<evidence type="ECO:0000256" key="1">
    <source>
        <dbReference type="SAM" id="MobiDB-lite"/>
    </source>
</evidence>
<dbReference type="AlphaFoldDB" id="A0A5Y8AVD6"/>
<sequence>MDNKLPVDRQNLNQPFVRYVELGKPVLSPLARRAVRLADDNAGRGGWKKRTPARNRLDRSSKFAPSRK</sequence>